<accession>A0ABW5RNE0</accession>
<gene>
    <name evidence="2" type="ORF">ACFSUQ_09420</name>
</gene>
<evidence type="ECO:0000313" key="3">
    <source>
        <dbReference type="Proteomes" id="UP001597453"/>
    </source>
</evidence>
<keyword evidence="1" id="KW-0732">Signal</keyword>
<dbReference type="NCBIfam" id="NF041390">
    <property type="entry name" value="TadE_Rv3655c"/>
    <property type="match status" value="1"/>
</dbReference>
<keyword evidence="3" id="KW-1185">Reference proteome</keyword>
<comment type="caution">
    <text evidence="2">The sequence shown here is derived from an EMBL/GenBank/DDBJ whole genome shotgun (WGS) entry which is preliminary data.</text>
</comment>
<evidence type="ECO:0000256" key="1">
    <source>
        <dbReference type="SAM" id="SignalP"/>
    </source>
</evidence>
<dbReference type="InterPro" id="IPR049790">
    <property type="entry name" value="Rv3655c/TadE"/>
</dbReference>
<dbReference type="Proteomes" id="UP001597453">
    <property type="component" value="Unassembled WGS sequence"/>
</dbReference>
<protein>
    <submittedName>
        <fullName evidence="2">TadE family type IV pilus minor pilin</fullName>
    </submittedName>
</protein>
<sequence length="108" mass="10622">MAAEFAVAMPAVIVVCALAVGAVVAASAQTAAQDAAGEAARLAARGDDHTVALQIAGLGATASVRDSGELRCVNVTVPIRILGRDTGIQASAESCAIRDFDQSGGANG</sequence>
<name>A0ABW5RNE0_9MICO</name>
<feature type="signal peptide" evidence="1">
    <location>
        <begin position="1"/>
        <end position="25"/>
    </location>
</feature>
<reference evidence="3" key="1">
    <citation type="journal article" date="2019" name="Int. J. Syst. Evol. Microbiol.">
        <title>The Global Catalogue of Microorganisms (GCM) 10K type strain sequencing project: providing services to taxonomists for standard genome sequencing and annotation.</title>
        <authorList>
            <consortium name="The Broad Institute Genomics Platform"/>
            <consortium name="The Broad Institute Genome Sequencing Center for Infectious Disease"/>
            <person name="Wu L."/>
            <person name="Ma J."/>
        </authorList>
    </citation>
    <scope>NUCLEOTIDE SEQUENCE [LARGE SCALE GENOMIC DNA]</scope>
    <source>
        <strain evidence="3">TISTR 1511</strain>
    </source>
</reference>
<proteinExistence type="predicted"/>
<dbReference type="EMBL" id="JBHUNF010000010">
    <property type="protein sequence ID" value="MFD2675507.1"/>
    <property type="molecule type" value="Genomic_DNA"/>
</dbReference>
<dbReference type="RefSeq" id="WP_390280608.1">
    <property type="nucleotide sequence ID" value="NZ_JBHUNF010000010.1"/>
</dbReference>
<feature type="chain" id="PRO_5046598055" evidence="1">
    <location>
        <begin position="26"/>
        <end position="108"/>
    </location>
</feature>
<organism evidence="2 3">
    <name type="scientific">Gulosibacter bifidus</name>
    <dbReference type="NCBI Taxonomy" id="272239"/>
    <lineage>
        <taxon>Bacteria</taxon>
        <taxon>Bacillati</taxon>
        <taxon>Actinomycetota</taxon>
        <taxon>Actinomycetes</taxon>
        <taxon>Micrococcales</taxon>
        <taxon>Microbacteriaceae</taxon>
        <taxon>Gulosibacter</taxon>
    </lineage>
</organism>
<evidence type="ECO:0000313" key="2">
    <source>
        <dbReference type="EMBL" id="MFD2675507.1"/>
    </source>
</evidence>